<reference evidence="1" key="1">
    <citation type="journal article" date="2014" name="Int. J. Syst. Evol. Microbiol.">
        <title>Complete genome sequence of Corynebacterium casei LMG S-19264T (=DSM 44701T), isolated from a smear-ripened cheese.</title>
        <authorList>
            <consortium name="US DOE Joint Genome Institute (JGI-PGF)"/>
            <person name="Walter F."/>
            <person name="Albersmeier A."/>
            <person name="Kalinowski J."/>
            <person name="Ruckert C."/>
        </authorList>
    </citation>
    <scope>NUCLEOTIDE SEQUENCE</scope>
    <source>
        <strain evidence="1">JCM 4369</strain>
    </source>
</reference>
<dbReference type="Proteomes" id="UP000618795">
    <property type="component" value="Unassembled WGS sequence"/>
</dbReference>
<comment type="caution">
    <text evidence="1">The sequence shown here is derived from an EMBL/GenBank/DDBJ whole genome shotgun (WGS) entry which is preliminary data.</text>
</comment>
<accession>A0A918IEQ4</accession>
<dbReference type="EMBL" id="BMTD01000011">
    <property type="protein sequence ID" value="GGV05962.1"/>
    <property type="molecule type" value="Genomic_DNA"/>
</dbReference>
<gene>
    <name evidence="1" type="ORF">GCM10010260_49230</name>
</gene>
<reference evidence="1" key="2">
    <citation type="submission" date="2020-09" db="EMBL/GenBank/DDBJ databases">
        <authorList>
            <person name="Sun Q."/>
            <person name="Ohkuma M."/>
        </authorList>
    </citation>
    <scope>NUCLEOTIDE SEQUENCE</scope>
    <source>
        <strain evidence="1">JCM 4369</strain>
    </source>
</reference>
<name>A0A918IEQ4_9ACTN</name>
<sequence length="81" mass="8565">MRSRRGKLLAAGIGEPSVVKALAALLRRDIGLEAPTVTVGRAQAELQDGRLFDKAPKSAAGVRSVSFPAELLDAVAHHLEH</sequence>
<keyword evidence="2" id="KW-1185">Reference proteome</keyword>
<organism evidence="1 2">
    <name type="scientific">Streptomyces filipinensis</name>
    <dbReference type="NCBI Taxonomy" id="66887"/>
    <lineage>
        <taxon>Bacteria</taxon>
        <taxon>Bacillati</taxon>
        <taxon>Actinomycetota</taxon>
        <taxon>Actinomycetes</taxon>
        <taxon>Kitasatosporales</taxon>
        <taxon>Streptomycetaceae</taxon>
        <taxon>Streptomyces</taxon>
    </lineage>
</organism>
<protein>
    <submittedName>
        <fullName evidence="1">Uncharacterized protein</fullName>
    </submittedName>
</protein>
<dbReference type="RefSeq" id="WP_229854312.1">
    <property type="nucleotide sequence ID" value="NZ_BMTD01000011.1"/>
</dbReference>
<evidence type="ECO:0000313" key="1">
    <source>
        <dbReference type="EMBL" id="GGV05962.1"/>
    </source>
</evidence>
<proteinExistence type="predicted"/>
<dbReference type="AlphaFoldDB" id="A0A918IEQ4"/>
<evidence type="ECO:0000313" key="2">
    <source>
        <dbReference type="Proteomes" id="UP000618795"/>
    </source>
</evidence>